<dbReference type="Gene3D" id="3.90.180.10">
    <property type="entry name" value="Medium-chain alcohol dehydrogenases, catalytic domain"/>
    <property type="match status" value="1"/>
</dbReference>
<dbReference type="SUPFAM" id="SSF51735">
    <property type="entry name" value="NAD(P)-binding Rossmann-fold domains"/>
    <property type="match status" value="1"/>
</dbReference>
<dbReference type="Proteomes" id="UP000019441">
    <property type="component" value="Chromosome"/>
</dbReference>
<evidence type="ECO:0000313" key="3">
    <source>
        <dbReference type="Proteomes" id="UP000019441"/>
    </source>
</evidence>
<organism evidence="2 3">
    <name type="scientific">Lacticaseibacillus paracasei N1115</name>
    <dbReference type="NCBI Taxonomy" id="1446494"/>
    <lineage>
        <taxon>Bacteria</taxon>
        <taxon>Bacillati</taxon>
        <taxon>Bacillota</taxon>
        <taxon>Bacilli</taxon>
        <taxon>Lactobacillales</taxon>
        <taxon>Lactobacillaceae</taxon>
        <taxon>Lacticaseibacillus</taxon>
    </lineage>
</organism>
<dbReference type="EMBL" id="CP007122">
    <property type="protein sequence ID" value="AHJ32797.1"/>
    <property type="molecule type" value="Genomic_DNA"/>
</dbReference>
<feature type="domain" description="Enoyl reductase (ER)" evidence="1">
    <location>
        <begin position="10"/>
        <end position="303"/>
    </location>
</feature>
<dbReference type="SMART" id="SM00829">
    <property type="entry name" value="PKS_ER"/>
    <property type="match status" value="1"/>
</dbReference>
<reference evidence="2 3" key="1">
    <citation type="journal article" date="2014" name="Genome Announc.">
        <title>Whole Genome Sequence of the Probiotic Strain Lactobacillus paracasei N1115, Isolated from Traditional Chinese Fermented Milk.</title>
        <authorList>
            <person name="Wang S."/>
            <person name="Zhu H."/>
            <person name="He F."/>
            <person name="Luo Y."/>
            <person name="Kang Z."/>
            <person name="Lu C."/>
            <person name="Feng L."/>
            <person name="Lu X."/>
            <person name="Xue Y."/>
            <person name="Wang H."/>
        </authorList>
    </citation>
    <scope>NUCLEOTIDE SEQUENCE [LARGE SCALE GENOMIC DNA]</scope>
    <source>
        <strain evidence="2 3">N1115</strain>
    </source>
</reference>
<sequence>MKVIQQVSFAGIDAIRDVEIPDPKLSPMTALVETAYVPVLPWDVMTEKGDLQNMRPVQLPLVIGYGFSGVVSKVGALRSSNLIGQRVIGANPAGAMQERIASNLPPLLFKVPDNVRLRDAATLIGGADAALMAVNTMQVSSGDTVLVTGASGGVRTYLIQLLKMVGAHVEALASPPNFDFLKKLGVDDLVDYSADVTTQLANLPHANKVIDTVGRLDLLEAIIAATRHFDLLSLSTTTFPEHTQDQTFQFANGSIGLNGYKRLLNWLSDGTLQAHVQTILPVEQIKQAQHQLVEEHSHGRILIKF</sequence>
<dbReference type="GO" id="GO:0016491">
    <property type="term" value="F:oxidoreductase activity"/>
    <property type="evidence" value="ECO:0007669"/>
    <property type="project" value="InterPro"/>
</dbReference>
<dbReference type="InterPro" id="IPR013149">
    <property type="entry name" value="ADH-like_C"/>
</dbReference>
<evidence type="ECO:0000313" key="2">
    <source>
        <dbReference type="EMBL" id="AHJ32797.1"/>
    </source>
</evidence>
<dbReference type="Pfam" id="PF00107">
    <property type="entry name" value="ADH_zinc_N"/>
    <property type="match status" value="1"/>
</dbReference>
<dbReference type="Gene3D" id="3.40.50.720">
    <property type="entry name" value="NAD(P)-binding Rossmann-like Domain"/>
    <property type="match status" value="1"/>
</dbReference>
<dbReference type="PANTHER" id="PTHR43482">
    <property type="entry name" value="PROTEIN AST1-RELATED"/>
    <property type="match status" value="1"/>
</dbReference>
<dbReference type="PANTHER" id="PTHR43482:SF1">
    <property type="entry name" value="PROTEIN AST1-RELATED"/>
    <property type="match status" value="1"/>
</dbReference>
<protein>
    <submittedName>
        <fullName evidence="2">NADPH:quinone reductase</fullName>
    </submittedName>
</protein>
<dbReference type="InterPro" id="IPR036291">
    <property type="entry name" value="NAD(P)-bd_dom_sf"/>
</dbReference>
<accession>A0A806LHI4</accession>
<dbReference type="KEGG" id="lpq:AF91_06255"/>
<dbReference type="RefSeq" id="WP_025376131.1">
    <property type="nucleotide sequence ID" value="NZ_CP007122.1"/>
</dbReference>
<dbReference type="InterPro" id="IPR013154">
    <property type="entry name" value="ADH-like_N"/>
</dbReference>
<name>A0A806LHI4_LACPA</name>
<proteinExistence type="predicted"/>
<dbReference type="Pfam" id="PF08240">
    <property type="entry name" value="ADH_N"/>
    <property type="match status" value="1"/>
</dbReference>
<dbReference type="AlphaFoldDB" id="A0A806LHI4"/>
<dbReference type="InterPro" id="IPR011032">
    <property type="entry name" value="GroES-like_sf"/>
</dbReference>
<dbReference type="SUPFAM" id="SSF50129">
    <property type="entry name" value="GroES-like"/>
    <property type="match status" value="1"/>
</dbReference>
<evidence type="ECO:0000259" key="1">
    <source>
        <dbReference type="SMART" id="SM00829"/>
    </source>
</evidence>
<dbReference type="InterPro" id="IPR020843">
    <property type="entry name" value="ER"/>
</dbReference>
<gene>
    <name evidence="2" type="ORF">AF91_06255</name>
</gene>
<dbReference type="InterPro" id="IPR052585">
    <property type="entry name" value="Lipid_raft_assoc_Zn_ADH"/>
</dbReference>